<reference evidence="2 3" key="1">
    <citation type="submission" date="2019-03" db="EMBL/GenBank/DDBJ databases">
        <title>Genomic Encyclopedia of Type Strains, Phase IV (KMG-IV): sequencing the most valuable type-strain genomes for metagenomic binning, comparative biology and taxonomic classification.</title>
        <authorList>
            <person name="Goeker M."/>
        </authorList>
    </citation>
    <scope>NUCLEOTIDE SEQUENCE [LARGE SCALE GENOMIC DNA]</scope>
    <source>
        <strain evidence="2 3">DSM 21667</strain>
    </source>
</reference>
<keyword evidence="1" id="KW-0732">Signal</keyword>
<comment type="caution">
    <text evidence="2">The sequence shown here is derived from an EMBL/GenBank/DDBJ whole genome shotgun (WGS) entry which is preliminary data.</text>
</comment>
<evidence type="ECO:0000256" key="1">
    <source>
        <dbReference type="SAM" id="SignalP"/>
    </source>
</evidence>
<protein>
    <recommendedName>
        <fullName evidence="4">DUF1287 domain-containing protein</fullName>
    </recommendedName>
</protein>
<sequence length="210" mass="23077">MIKLSAPSHRCLSIGAAILLSLVSFATPAQKPAATVFPDNLLAAAQQQIGVTLYYDAAYARLAYPNGDVPRVRGVCTDVLIRAYRALGIDLQQRVHEDMRAAWAAYPKLWGLRGTDRNIDHRRVPNLATFFTRHGKVLKVSQTDAALYQAGDIVTWRLPSGVPHIGLVAARRYGGRPLIVHNIGGGTQLEDMLFDYTITGHYRFEPTAAP</sequence>
<dbReference type="OrthoDB" id="114026at2"/>
<dbReference type="AlphaFoldDB" id="A0A4V3DLU8"/>
<dbReference type="InterPro" id="IPR009706">
    <property type="entry name" value="DUF1287"/>
</dbReference>
<dbReference type="EMBL" id="SNZH01000011">
    <property type="protein sequence ID" value="TDR41154.1"/>
    <property type="molecule type" value="Genomic_DNA"/>
</dbReference>
<accession>A0A4V3DLU8</accession>
<organism evidence="2 3">
    <name type="scientific">Tahibacter aquaticus</name>
    <dbReference type="NCBI Taxonomy" id="520092"/>
    <lineage>
        <taxon>Bacteria</taxon>
        <taxon>Pseudomonadati</taxon>
        <taxon>Pseudomonadota</taxon>
        <taxon>Gammaproteobacteria</taxon>
        <taxon>Lysobacterales</taxon>
        <taxon>Rhodanobacteraceae</taxon>
        <taxon>Tahibacter</taxon>
    </lineage>
</organism>
<dbReference type="RefSeq" id="WP_133819910.1">
    <property type="nucleotide sequence ID" value="NZ_SNZH01000011.1"/>
</dbReference>
<dbReference type="PIRSF" id="PIRSF011444">
    <property type="entry name" value="DUF1287"/>
    <property type="match status" value="1"/>
</dbReference>
<evidence type="ECO:0000313" key="2">
    <source>
        <dbReference type="EMBL" id="TDR41154.1"/>
    </source>
</evidence>
<feature type="chain" id="PRO_5020694874" description="DUF1287 domain-containing protein" evidence="1">
    <location>
        <begin position="27"/>
        <end position="210"/>
    </location>
</feature>
<name>A0A4V3DLU8_9GAMM</name>
<evidence type="ECO:0000313" key="3">
    <source>
        <dbReference type="Proteomes" id="UP000295293"/>
    </source>
</evidence>
<dbReference type="Pfam" id="PF06940">
    <property type="entry name" value="DUF1287"/>
    <property type="match status" value="1"/>
</dbReference>
<keyword evidence="3" id="KW-1185">Reference proteome</keyword>
<dbReference type="Proteomes" id="UP000295293">
    <property type="component" value="Unassembled WGS sequence"/>
</dbReference>
<evidence type="ECO:0008006" key="4">
    <source>
        <dbReference type="Google" id="ProtNLM"/>
    </source>
</evidence>
<proteinExistence type="predicted"/>
<feature type="signal peptide" evidence="1">
    <location>
        <begin position="1"/>
        <end position="26"/>
    </location>
</feature>
<gene>
    <name evidence="2" type="ORF">DFR29_11166</name>
</gene>